<protein>
    <recommendedName>
        <fullName evidence="4">PH domain-containing protein</fullName>
    </recommendedName>
</protein>
<dbReference type="RefSeq" id="WP_378969594.1">
    <property type="nucleotide sequence ID" value="NZ_JBHSWN010000001.1"/>
</dbReference>
<evidence type="ECO:0000313" key="2">
    <source>
        <dbReference type="EMBL" id="MFC6790140.1"/>
    </source>
</evidence>
<evidence type="ECO:0000313" key="3">
    <source>
        <dbReference type="Proteomes" id="UP001596292"/>
    </source>
</evidence>
<feature type="transmembrane region" description="Helical" evidence="1">
    <location>
        <begin position="40"/>
        <end position="56"/>
    </location>
</feature>
<evidence type="ECO:0000256" key="1">
    <source>
        <dbReference type="SAM" id="Phobius"/>
    </source>
</evidence>
<gene>
    <name evidence="2" type="ORF">ACFQE0_11235</name>
</gene>
<feature type="transmembrane region" description="Helical" evidence="1">
    <location>
        <begin position="12"/>
        <end position="34"/>
    </location>
</feature>
<keyword evidence="1" id="KW-0472">Membrane</keyword>
<evidence type="ECO:0008006" key="4">
    <source>
        <dbReference type="Google" id="ProtNLM"/>
    </source>
</evidence>
<comment type="caution">
    <text evidence="2">The sequence shown here is derived from an EMBL/GenBank/DDBJ whole genome shotgun (WGS) entry which is preliminary data.</text>
</comment>
<keyword evidence="3" id="KW-1185">Reference proteome</keyword>
<reference evidence="3" key="1">
    <citation type="journal article" date="2019" name="Int. J. Syst. Evol. Microbiol.">
        <title>The Global Catalogue of Microorganisms (GCM) 10K type strain sequencing project: providing services to taxonomists for standard genome sequencing and annotation.</title>
        <authorList>
            <consortium name="The Broad Institute Genomics Platform"/>
            <consortium name="The Broad Institute Genome Sequencing Center for Infectious Disease"/>
            <person name="Wu L."/>
            <person name="Ma J."/>
        </authorList>
    </citation>
    <scope>NUCLEOTIDE SEQUENCE [LARGE SCALE GENOMIC DNA]</scope>
    <source>
        <strain evidence="3">CCUG 48316</strain>
    </source>
</reference>
<sequence length="162" mass="16758">MSQPSAATKPGHFALTTAAAWVVLFALYMLLAGSLSLDEAATGAGAATLACIWWAVGGRGGGMRFSGWTGFLGPIWRSLIALPGATIRVGRQLLGFVLHGAPPGHTTYERDAASAWATADAPAERALGLIAKSLAPDSFVLREKGGDAGIVEHSLSESEARR</sequence>
<name>A0ABW2BKM7_9HYPH</name>
<keyword evidence="1" id="KW-0812">Transmembrane</keyword>
<dbReference type="EMBL" id="JBHSWN010000001">
    <property type="protein sequence ID" value="MFC6790140.1"/>
    <property type="molecule type" value="Genomic_DNA"/>
</dbReference>
<keyword evidence="1" id="KW-1133">Transmembrane helix</keyword>
<dbReference type="Proteomes" id="UP001596292">
    <property type="component" value="Unassembled WGS sequence"/>
</dbReference>
<accession>A0ABW2BKM7</accession>
<proteinExistence type="predicted"/>
<organism evidence="2 3">
    <name type="scientific">Methylobacterium komagatae</name>
    <dbReference type="NCBI Taxonomy" id="374425"/>
    <lineage>
        <taxon>Bacteria</taxon>
        <taxon>Pseudomonadati</taxon>
        <taxon>Pseudomonadota</taxon>
        <taxon>Alphaproteobacteria</taxon>
        <taxon>Hyphomicrobiales</taxon>
        <taxon>Methylobacteriaceae</taxon>
        <taxon>Methylobacterium</taxon>
    </lineage>
</organism>